<dbReference type="EMBL" id="JARBDR010000640">
    <property type="protein sequence ID" value="KAJ8310597.1"/>
    <property type="molecule type" value="Genomic_DNA"/>
</dbReference>
<feature type="transmembrane region" description="Helical" evidence="1">
    <location>
        <begin position="39"/>
        <end position="60"/>
    </location>
</feature>
<protein>
    <recommendedName>
        <fullName evidence="4">ATP synthase F0 subunit 8</fullName>
    </recommendedName>
</protein>
<comment type="caution">
    <text evidence="2">The sequence shown here is derived from an EMBL/GenBank/DDBJ whole genome shotgun (WGS) entry which is preliminary data.</text>
</comment>
<dbReference type="Proteomes" id="UP001217089">
    <property type="component" value="Unassembled WGS sequence"/>
</dbReference>
<keyword evidence="1" id="KW-0812">Transmembrane</keyword>
<evidence type="ECO:0000256" key="1">
    <source>
        <dbReference type="SAM" id="Phobius"/>
    </source>
</evidence>
<evidence type="ECO:0000313" key="2">
    <source>
        <dbReference type="EMBL" id="KAJ8310597.1"/>
    </source>
</evidence>
<organism evidence="2 3">
    <name type="scientific">Tegillarca granosa</name>
    <name type="common">Malaysian cockle</name>
    <name type="synonym">Anadara granosa</name>
    <dbReference type="NCBI Taxonomy" id="220873"/>
    <lineage>
        <taxon>Eukaryota</taxon>
        <taxon>Metazoa</taxon>
        <taxon>Spiralia</taxon>
        <taxon>Lophotrochozoa</taxon>
        <taxon>Mollusca</taxon>
        <taxon>Bivalvia</taxon>
        <taxon>Autobranchia</taxon>
        <taxon>Pteriomorphia</taxon>
        <taxon>Arcoida</taxon>
        <taxon>Arcoidea</taxon>
        <taxon>Arcidae</taxon>
        <taxon>Tegillarca</taxon>
    </lineage>
</organism>
<evidence type="ECO:0000313" key="3">
    <source>
        <dbReference type="Proteomes" id="UP001217089"/>
    </source>
</evidence>
<name>A0ABQ9EZK8_TEGGR</name>
<gene>
    <name evidence="2" type="ORF">KUTeg_012462</name>
</gene>
<keyword evidence="3" id="KW-1185">Reference proteome</keyword>
<keyword evidence="1" id="KW-1133">Transmembrane helix</keyword>
<keyword evidence="1" id="KW-0472">Membrane</keyword>
<sequence length="107" mass="12764">MLKALSRVMFNMSNKKLLLNNTDVKGLMESGIFLKLERLFYTTFAFLFFFLSFFNAYLYFSNSYAKSLEKNFLFDLSKINIIHKNKNKCFSKLKFSKLRYKLFPSCL</sequence>
<reference evidence="2 3" key="1">
    <citation type="submission" date="2022-12" db="EMBL/GenBank/DDBJ databases">
        <title>Chromosome-level genome of Tegillarca granosa.</title>
        <authorList>
            <person name="Kim J."/>
        </authorList>
    </citation>
    <scope>NUCLEOTIDE SEQUENCE [LARGE SCALE GENOMIC DNA]</scope>
    <source>
        <strain evidence="2">Teg-2019</strain>
        <tissue evidence="2">Adductor muscle</tissue>
    </source>
</reference>
<accession>A0ABQ9EZK8</accession>
<evidence type="ECO:0008006" key="4">
    <source>
        <dbReference type="Google" id="ProtNLM"/>
    </source>
</evidence>
<proteinExistence type="predicted"/>